<comment type="caution">
    <text evidence="1">The sequence shown here is derived from an EMBL/GenBank/DDBJ whole genome shotgun (WGS) entry which is preliminary data.</text>
</comment>
<reference evidence="1 2" key="1">
    <citation type="submission" date="2023-05" db="EMBL/GenBank/DDBJ databases">
        <title>Actinoplanes sp. NEAU-A12 genome sequencing.</title>
        <authorList>
            <person name="Wang Z.-S."/>
        </authorList>
    </citation>
    <scope>NUCLEOTIDE SEQUENCE [LARGE SCALE GENOMIC DNA]</scope>
    <source>
        <strain evidence="1 2">NEAU-A12</strain>
    </source>
</reference>
<keyword evidence="2" id="KW-1185">Reference proteome</keyword>
<evidence type="ECO:0000313" key="2">
    <source>
        <dbReference type="Proteomes" id="UP001241758"/>
    </source>
</evidence>
<dbReference type="Proteomes" id="UP001241758">
    <property type="component" value="Unassembled WGS sequence"/>
</dbReference>
<protein>
    <recommendedName>
        <fullName evidence="3">SipW-cognate class signal peptide</fullName>
    </recommendedName>
</protein>
<evidence type="ECO:0008006" key="3">
    <source>
        <dbReference type="Google" id="ProtNLM"/>
    </source>
</evidence>
<proteinExistence type="predicted"/>
<name>A0ABT6X1Z8_9ACTN</name>
<dbReference type="RefSeq" id="WP_282767506.1">
    <property type="nucleotide sequence ID" value="NZ_JASCTH010000073.1"/>
</dbReference>
<gene>
    <name evidence="1" type="ORF">QLQ12_46550</name>
</gene>
<dbReference type="EMBL" id="JASCTH010000073">
    <property type="protein sequence ID" value="MDI6106047.1"/>
    <property type="molecule type" value="Genomic_DNA"/>
</dbReference>
<organism evidence="1 2">
    <name type="scientific">Actinoplanes sandaracinus</name>
    <dbReference type="NCBI Taxonomy" id="3045177"/>
    <lineage>
        <taxon>Bacteria</taxon>
        <taxon>Bacillati</taxon>
        <taxon>Actinomycetota</taxon>
        <taxon>Actinomycetes</taxon>
        <taxon>Micromonosporales</taxon>
        <taxon>Micromonosporaceae</taxon>
        <taxon>Actinoplanes</taxon>
    </lineage>
</organism>
<sequence length="206" mass="21440">MSTNEKRRRAKGPIAVAAGLMSGLLLSAFTVWNASQAAFSDTESNETNAWNAGSVTLTDTAPSAVPMFRTSTVGGHAANTNNLTETGTQENCIVLRYDGTLSPQEVKLYVTNFAGTLDPYLNVTIETGAGGAFGNCTGFVAGGAAIYSGTLNAFRTARTGWADGLATGWTPAIAGETKVFKFTTSVSGNAAQAKTASADFTWETRQ</sequence>
<accession>A0ABT6X1Z8</accession>
<evidence type="ECO:0000313" key="1">
    <source>
        <dbReference type="EMBL" id="MDI6106047.1"/>
    </source>
</evidence>